<evidence type="ECO:0000313" key="4">
    <source>
        <dbReference type="EMBL" id="RWS11681.1"/>
    </source>
</evidence>
<dbReference type="GO" id="GO:0005634">
    <property type="term" value="C:nucleus"/>
    <property type="evidence" value="ECO:0007669"/>
    <property type="project" value="TreeGrafter"/>
</dbReference>
<dbReference type="SUPFAM" id="SSF55753">
    <property type="entry name" value="Actin depolymerizing proteins"/>
    <property type="match status" value="6"/>
</dbReference>
<dbReference type="Proteomes" id="UP000285301">
    <property type="component" value="Unassembled WGS sequence"/>
</dbReference>
<feature type="domain" description="Gelsolin-like" evidence="3">
    <location>
        <begin position="648"/>
        <end position="718"/>
    </location>
</feature>
<feature type="domain" description="Gelsolin-like" evidence="3">
    <location>
        <begin position="1157"/>
        <end position="1232"/>
    </location>
</feature>
<feature type="domain" description="Gelsolin-like" evidence="3">
    <location>
        <begin position="761"/>
        <end position="834"/>
    </location>
</feature>
<organism evidence="4 5">
    <name type="scientific">Dinothrombium tinctorium</name>
    <dbReference type="NCBI Taxonomy" id="1965070"/>
    <lineage>
        <taxon>Eukaryota</taxon>
        <taxon>Metazoa</taxon>
        <taxon>Ecdysozoa</taxon>
        <taxon>Arthropoda</taxon>
        <taxon>Chelicerata</taxon>
        <taxon>Arachnida</taxon>
        <taxon>Acari</taxon>
        <taxon>Acariformes</taxon>
        <taxon>Trombidiformes</taxon>
        <taxon>Prostigmata</taxon>
        <taxon>Anystina</taxon>
        <taxon>Parasitengona</taxon>
        <taxon>Trombidioidea</taxon>
        <taxon>Trombidiidae</taxon>
        <taxon>Dinothrombium</taxon>
    </lineage>
</organism>
<dbReference type="CDD" id="cd11292">
    <property type="entry name" value="gelsolin_S3_like"/>
    <property type="match status" value="1"/>
</dbReference>
<dbReference type="Pfam" id="PF13855">
    <property type="entry name" value="LRR_8"/>
    <property type="match status" value="3"/>
</dbReference>
<dbReference type="CDD" id="cd11280">
    <property type="entry name" value="gelsolin_like"/>
    <property type="match status" value="2"/>
</dbReference>
<dbReference type="InterPro" id="IPR003591">
    <property type="entry name" value="Leu-rich_rpt_typical-subtyp"/>
</dbReference>
<evidence type="ECO:0000313" key="5">
    <source>
        <dbReference type="Proteomes" id="UP000285301"/>
    </source>
</evidence>
<dbReference type="CDD" id="cd11290">
    <property type="entry name" value="gelsolin_S1_like"/>
    <property type="match status" value="1"/>
</dbReference>
<dbReference type="OrthoDB" id="20529at2759"/>
<dbReference type="GO" id="GO:0015629">
    <property type="term" value="C:actin cytoskeleton"/>
    <property type="evidence" value="ECO:0007669"/>
    <property type="project" value="TreeGrafter"/>
</dbReference>
<evidence type="ECO:0000256" key="1">
    <source>
        <dbReference type="ARBA" id="ARBA00022614"/>
    </source>
</evidence>
<name>A0A3S3PKQ5_9ACAR</name>
<dbReference type="SMART" id="SM00369">
    <property type="entry name" value="LRR_TYP"/>
    <property type="match status" value="11"/>
</dbReference>
<dbReference type="AlphaFoldDB" id="A0A3S3PKQ5"/>
<dbReference type="Gene3D" id="3.80.10.10">
    <property type="entry name" value="Ribonuclease Inhibitor"/>
    <property type="match status" value="2"/>
</dbReference>
<dbReference type="STRING" id="1965070.A0A3S3PKQ5"/>
<proteinExistence type="predicted"/>
<sequence>MLSTGVLPFVRGIDFSRNNFEHEDNFPKSVSQMTGLRWLKLNQTHIDWVPEQLANLNKLESLSFVRNNLMTLHGEIAAMPSLRYLNCRYNCLKNSGIPPQLFKLDELLILDLSHNQLKEVPSELEQAKSLRVLNLSNNEIESIPNHLFVHLTDLLYLDLSNNKLDTLPPQLRRLVNLQTLILNSNNLSHNQLRQLPSLVSLQTLHLRNTERNLQNLPTSLDSLTFLNDVDLAMNELSQVPECLFTLPNLRRLNLSDNKLTEIPNSIDEAWKNLESLNLSRNKLKSLPSELCKLSKLRRLYISYNNIDFDGIPSGIGKLCNLEVFVASNNNLEMIPEGVVRCGRLKKLVLSHNRLITLPDAIHLLNDLEVLDLADNPDLIMPPKPPEYQQTKGSGMEFYNIDFSLNTQLRKAGASAAHVAAQNVSTPSKDPIARKMRLRRRHRENSEDDGTNQAKVLKGMSELAKDKNIKMFDNLDNTEENLKPKRWDEVLEKPALDYSDFFDDDVGQTVGLTIWEIEKFLPNQVDEALHGKFYEGDCYIILKTFLDENQSLNWEIFYWIGAQTSLDKKACSAIHAVHLRNYLGAQCRTIREEQAQESDEFLSLFPDGIVYVEGGRTASGFFTVEEVEVTHRLYRLHELSDKHRQLYMETVPCSKDSLDPRCVFILDAGNIIYVWYGKRSKNTMKQKARLLAEKINKDERKNKSEIIFFPQENEAQEFLDLIGADPDNYEIKEHIDFENYRPLHPILYQVCLGMGYLELPQVEFSEGKLKPSLLDPKNVYILDCSTDLFVWLGRKSARLVKAAALKLAQELYNMIKRPDYALVIRCLQGTEPQIFKTKFCAWDDVIAVDFTRTADSVARTGANLSEWMAKQEVKIDIAALFTPRQPIMSDEEANQLMEEWNEDLEALEAFVLEGKKFVRLPEEELGNFYSEDCYVFLCRYWVPLQTEGSDDGEEVEDDFQCVVYFWQGRDASNMGWLTFTFSLQKKFQSLFGDKLEVVRTHQQQENLKFLSHFKQKFIIHQGKRNADRENDVEFFYIRSNCSPITTRCIQIKPDPGVINSGFCYILRLPEDNDYSEIVFVWIGSKAHPSEAKLAEEIALKLYPTESCMITIINEEEDDGNGRFWQALGGKRDYEKNADFMNYTRLFRCSNDKGYFSISEKCPDFCQDDLADDDIMILDNGSQVFIWVGSKCSDVEVKLAYKSAQVYLQNLRIKQPDRPRQLMLTFKGKESKRFTKCFHGWSKHKIVSDPRETYLALNEIS</sequence>
<dbReference type="Pfam" id="PF00626">
    <property type="entry name" value="Gelsolin"/>
    <property type="match status" value="4"/>
</dbReference>
<dbReference type="Gene3D" id="3.40.20.10">
    <property type="entry name" value="Severin"/>
    <property type="match status" value="6"/>
</dbReference>
<feature type="domain" description="Gelsolin-like" evidence="3">
    <location>
        <begin position="522"/>
        <end position="601"/>
    </location>
</feature>
<dbReference type="PANTHER" id="PTHR11977:SF51">
    <property type="entry name" value="PROTEIN FLIGHTLESS-1 HOMOLOG"/>
    <property type="match status" value="1"/>
</dbReference>
<dbReference type="InterPro" id="IPR029006">
    <property type="entry name" value="ADF-H/Gelsolin-like_dom_sf"/>
</dbReference>
<dbReference type="SMART" id="SM00364">
    <property type="entry name" value="LRR_BAC"/>
    <property type="match status" value="7"/>
</dbReference>
<keyword evidence="1" id="KW-0433">Leucine-rich repeat</keyword>
<reference evidence="4 5" key="1">
    <citation type="journal article" date="2018" name="Gigascience">
        <title>Genomes of trombidid mites reveal novel predicted allergens and laterally-transferred genes associated with secondary metabolism.</title>
        <authorList>
            <person name="Dong X."/>
            <person name="Chaisiri K."/>
            <person name="Xia D."/>
            <person name="Armstrong S.D."/>
            <person name="Fang Y."/>
            <person name="Donnelly M.J."/>
            <person name="Kadowaki T."/>
            <person name="McGarry J.W."/>
            <person name="Darby A.C."/>
            <person name="Makepeace B.L."/>
        </authorList>
    </citation>
    <scope>NUCLEOTIDE SEQUENCE [LARGE SCALE GENOMIC DNA]</scope>
    <source>
        <strain evidence="4">UoL-WK</strain>
    </source>
</reference>
<dbReference type="GO" id="GO:0005546">
    <property type="term" value="F:phosphatidylinositol-4,5-bisphosphate binding"/>
    <property type="evidence" value="ECO:0007669"/>
    <property type="project" value="TreeGrafter"/>
</dbReference>
<dbReference type="SUPFAM" id="SSF52058">
    <property type="entry name" value="L domain-like"/>
    <property type="match status" value="2"/>
</dbReference>
<dbReference type="GO" id="GO:0051016">
    <property type="term" value="P:barbed-end actin filament capping"/>
    <property type="evidence" value="ECO:0007669"/>
    <property type="project" value="TreeGrafter"/>
</dbReference>
<dbReference type="PRINTS" id="PR00019">
    <property type="entry name" value="LEURICHRPT"/>
</dbReference>
<dbReference type="SMART" id="SM00262">
    <property type="entry name" value="GEL"/>
    <property type="match status" value="6"/>
</dbReference>
<evidence type="ECO:0000259" key="3">
    <source>
        <dbReference type="Pfam" id="PF00626"/>
    </source>
</evidence>
<protein>
    <submittedName>
        <fullName evidence="4">Protein flightless-1-like protein</fullName>
    </submittedName>
</protein>
<evidence type="ECO:0000256" key="2">
    <source>
        <dbReference type="ARBA" id="ARBA00022737"/>
    </source>
</evidence>
<accession>A0A3S3PKQ5</accession>
<comment type="caution">
    <text evidence="4">The sequence shown here is derived from an EMBL/GenBank/DDBJ whole genome shotgun (WGS) entry which is preliminary data.</text>
</comment>
<dbReference type="InterPro" id="IPR032675">
    <property type="entry name" value="LRR_dom_sf"/>
</dbReference>
<dbReference type="InterPro" id="IPR007122">
    <property type="entry name" value="Villin/Gelsolin"/>
</dbReference>
<dbReference type="GO" id="GO:0051015">
    <property type="term" value="F:actin filament binding"/>
    <property type="evidence" value="ECO:0007669"/>
    <property type="project" value="InterPro"/>
</dbReference>
<dbReference type="GO" id="GO:0030239">
    <property type="term" value="P:myofibril assembly"/>
    <property type="evidence" value="ECO:0007669"/>
    <property type="project" value="TreeGrafter"/>
</dbReference>
<dbReference type="GO" id="GO:0005737">
    <property type="term" value="C:cytoplasm"/>
    <property type="evidence" value="ECO:0007669"/>
    <property type="project" value="TreeGrafter"/>
</dbReference>
<dbReference type="InterPro" id="IPR001611">
    <property type="entry name" value="Leu-rich_rpt"/>
</dbReference>
<dbReference type="SMART" id="SM00365">
    <property type="entry name" value="LRR_SD22"/>
    <property type="match status" value="5"/>
</dbReference>
<gene>
    <name evidence="4" type="ORF">B4U79_12693</name>
</gene>
<keyword evidence="2" id="KW-0677">Repeat</keyword>
<dbReference type="GO" id="GO:0008154">
    <property type="term" value="P:actin polymerization or depolymerization"/>
    <property type="evidence" value="ECO:0007669"/>
    <property type="project" value="TreeGrafter"/>
</dbReference>
<dbReference type="InterPro" id="IPR007123">
    <property type="entry name" value="Gelsolin-like_dom"/>
</dbReference>
<dbReference type="PROSITE" id="PS51450">
    <property type="entry name" value="LRR"/>
    <property type="match status" value="7"/>
</dbReference>
<dbReference type="CDD" id="cd11291">
    <property type="entry name" value="gelsolin_S6_like"/>
    <property type="match status" value="1"/>
</dbReference>
<keyword evidence="5" id="KW-1185">Reference proteome</keyword>
<dbReference type="PRINTS" id="PR00597">
    <property type="entry name" value="GELSOLIN"/>
</dbReference>
<dbReference type="EMBL" id="NCKU01001604">
    <property type="protein sequence ID" value="RWS11681.1"/>
    <property type="molecule type" value="Genomic_DNA"/>
</dbReference>
<dbReference type="FunFam" id="3.80.10.10:FF:000054">
    <property type="entry name" value="FLII, actin remodeling protein"/>
    <property type="match status" value="1"/>
</dbReference>
<dbReference type="GO" id="GO:0051014">
    <property type="term" value="P:actin filament severing"/>
    <property type="evidence" value="ECO:0007669"/>
    <property type="project" value="TreeGrafter"/>
</dbReference>
<dbReference type="PANTHER" id="PTHR11977">
    <property type="entry name" value="VILLIN"/>
    <property type="match status" value="1"/>
</dbReference>